<reference evidence="13 14" key="1">
    <citation type="submission" date="2020-08" db="EMBL/GenBank/DDBJ databases">
        <title>Genomic Encyclopedia of Type Strains, Phase IV (KMG-IV): sequencing the most valuable type-strain genomes for metagenomic binning, comparative biology and taxonomic classification.</title>
        <authorList>
            <person name="Goeker M."/>
        </authorList>
    </citation>
    <scope>NUCLEOTIDE SEQUENCE [LARGE SCALE GENOMIC DNA]</scope>
    <source>
        <strain evidence="13 14">DSM 7051</strain>
    </source>
</reference>
<evidence type="ECO:0000256" key="9">
    <source>
        <dbReference type="ARBA" id="ARBA00023303"/>
    </source>
</evidence>
<comment type="activity regulation">
    <text evidence="12">Na(+) is not transported, but it plays an essential structural role and its presence is essential for fluoride channel function.</text>
</comment>
<keyword evidence="2 12" id="KW-1003">Cell membrane</keyword>
<feature type="transmembrane region" description="Helical" evidence="12">
    <location>
        <begin position="67"/>
        <end position="91"/>
    </location>
</feature>
<keyword evidence="5 12" id="KW-1133">Transmembrane helix</keyword>
<feature type="binding site" evidence="12">
    <location>
        <position position="75"/>
    </location>
    <ligand>
        <name>Na(+)</name>
        <dbReference type="ChEBI" id="CHEBI:29101"/>
        <note>structural</note>
    </ligand>
</feature>
<feature type="transmembrane region" description="Helical" evidence="12">
    <location>
        <begin position="35"/>
        <end position="55"/>
    </location>
</feature>
<name>A0A7X0F3N3_9HYPH</name>
<dbReference type="Pfam" id="PF02537">
    <property type="entry name" value="CRCB"/>
    <property type="match status" value="1"/>
</dbReference>
<keyword evidence="12" id="KW-0479">Metal-binding</keyword>
<dbReference type="PANTHER" id="PTHR28259">
    <property type="entry name" value="FLUORIDE EXPORT PROTEIN 1-RELATED"/>
    <property type="match status" value="1"/>
</dbReference>
<keyword evidence="3" id="KW-0997">Cell inner membrane</keyword>
<proteinExistence type="inferred from homology"/>
<dbReference type="HAMAP" id="MF_00454">
    <property type="entry name" value="FluC"/>
    <property type="match status" value="1"/>
</dbReference>
<evidence type="ECO:0000256" key="12">
    <source>
        <dbReference type="HAMAP-Rule" id="MF_00454"/>
    </source>
</evidence>
<dbReference type="GO" id="GO:0140114">
    <property type="term" value="P:cellular detoxification of fluoride"/>
    <property type="evidence" value="ECO:0007669"/>
    <property type="project" value="UniProtKB-UniRule"/>
</dbReference>
<comment type="subcellular location">
    <subcellularLocation>
        <location evidence="1 12">Cell membrane</location>
        <topology evidence="1 12">Multi-pass membrane protein</topology>
    </subcellularLocation>
</comment>
<feature type="transmembrane region" description="Helical" evidence="12">
    <location>
        <begin position="97"/>
        <end position="121"/>
    </location>
</feature>
<evidence type="ECO:0000256" key="7">
    <source>
        <dbReference type="ARBA" id="ARBA00023065"/>
    </source>
</evidence>
<keyword evidence="6 12" id="KW-0915">Sodium</keyword>
<keyword evidence="8 12" id="KW-0472">Membrane</keyword>
<keyword evidence="14" id="KW-1185">Reference proteome</keyword>
<evidence type="ECO:0000256" key="11">
    <source>
        <dbReference type="ARBA" id="ARBA00035585"/>
    </source>
</evidence>
<dbReference type="GO" id="GO:0062054">
    <property type="term" value="F:fluoride channel activity"/>
    <property type="evidence" value="ECO:0007669"/>
    <property type="project" value="UniProtKB-UniRule"/>
</dbReference>
<accession>A0A7X0F3N3</accession>
<dbReference type="GO" id="GO:0005886">
    <property type="term" value="C:plasma membrane"/>
    <property type="evidence" value="ECO:0007669"/>
    <property type="project" value="UniProtKB-SubCell"/>
</dbReference>
<evidence type="ECO:0000256" key="6">
    <source>
        <dbReference type="ARBA" id="ARBA00023053"/>
    </source>
</evidence>
<comment type="similarity">
    <text evidence="10 12">Belongs to the fluoride channel Fluc/FEX (TC 1.A.43) family.</text>
</comment>
<keyword evidence="7 12" id="KW-0406">Ion transport</keyword>
<keyword evidence="12" id="KW-0813">Transport</keyword>
<gene>
    <name evidence="12" type="primary">fluC</name>
    <name evidence="12" type="synonym">crcB</name>
    <name evidence="13" type="ORF">GGR00_000255</name>
</gene>
<dbReference type="NCBIfam" id="NF010791">
    <property type="entry name" value="PRK14195.1"/>
    <property type="match status" value="1"/>
</dbReference>
<evidence type="ECO:0000256" key="10">
    <source>
        <dbReference type="ARBA" id="ARBA00035120"/>
    </source>
</evidence>
<sequence>MLHLSLVALGGAIGAALRHLANLLALRLVGPNFPWGTLAINVLGSFAMGLFVGLLARRFGGSNELRLFVATGILGGFTTFSAFSLDFAALWERGSTLPAFGYAFASVICAILALFLGMWLARSIG</sequence>
<comment type="caution">
    <text evidence="13">The sequence shown here is derived from an EMBL/GenBank/DDBJ whole genome shotgun (WGS) entry which is preliminary data.</text>
</comment>
<organism evidence="13 14">
    <name type="scientific">Aminobacter aganoensis</name>
    <dbReference type="NCBI Taxonomy" id="83264"/>
    <lineage>
        <taxon>Bacteria</taxon>
        <taxon>Pseudomonadati</taxon>
        <taxon>Pseudomonadota</taxon>
        <taxon>Alphaproteobacteria</taxon>
        <taxon>Hyphomicrobiales</taxon>
        <taxon>Phyllobacteriaceae</taxon>
        <taxon>Aminobacter</taxon>
    </lineage>
</organism>
<dbReference type="Proteomes" id="UP000536262">
    <property type="component" value="Unassembled WGS sequence"/>
</dbReference>
<dbReference type="AlphaFoldDB" id="A0A7X0F3N3"/>
<feature type="binding site" evidence="12">
    <location>
        <position position="78"/>
    </location>
    <ligand>
        <name>Na(+)</name>
        <dbReference type="ChEBI" id="CHEBI:29101"/>
        <note>structural</note>
    </ligand>
</feature>
<evidence type="ECO:0000256" key="2">
    <source>
        <dbReference type="ARBA" id="ARBA00022475"/>
    </source>
</evidence>
<comment type="catalytic activity">
    <reaction evidence="11">
        <text>fluoride(in) = fluoride(out)</text>
        <dbReference type="Rhea" id="RHEA:76159"/>
        <dbReference type="ChEBI" id="CHEBI:17051"/>
    </reaction>
    <physiologicalReaction direction="left-to-right" evidence="11">
        <dbReference type="Rhea" id="RHEA:76160"/>
    </physiologicalReaction>
</comment>
<dbReference type="PANTHER" id="PTHR28259:SF1">
    <property type="entry name" value="FLUORIDE EXPORT PROTEIN 1-RELATED"/>
    <property type="match status" value="1"/>
</dbReference>
<evidence type="ECO:0000313" key="13">
    <source>
        <dbReference type="EMBL" id="MBB6352503.1"/>
    </source>
</evidence>
<protein>
    <recommendedName>
        <fullName evidence="12">Fluoride-specific ion channel FluC</fullName>
    </recommendedName>
</protein>
<dbReference type="GO" id="GO:0046872">
    <property type="term" value="F:metal ion binding"/>
    <property type="evidence" value="ECO:0007669"/>
    <property type="project" value="UniProtKB-KW"/>
</dbReference>
<keyword evidence="4 12" id="KW-0812">Transmembrane</keyword>
<evidence type="ECO:0000256" key="8">
    <source>
        <dbReference type="ARBA" id="ARBA00023136"/>
    </source>
</evidence>
<evidence type="ECO:0000256" key="3">
    <source>
        <dbReference type="ARBA" id="ARBA00022519"/>
    </source>
</evidence>
<comment type="function">
    <text evidence="12">Fluoride-specific ion channel. Important for reducing fluoride concentration in the cell, thus reducing its toxicity.</text>
</comment>
<evidence type="ECO:0000256" key="5">
    <source>
        <dbReference type="ARBA" id="ARBA00022989"/>
    </source>
</evidence>
<evidence type="ECO:0000256" key="1">
    <source>
        <dbReference type="ARBA" id="ARBA00004651"/>
    </source>
</evidence>
<evidence type="ECO:0000256" key="4">
    <source>
        <dbReference type="ARBA" id="ARBA00022692"/>
    </source>
</evidence>
<dbReference type="NCBIfam" id="TIGR00494">
    <property type="entry name" value="crcB"/>
    <property type="match status" value="1"/>
</dbReference>
<dbReference type="EMBL" id="JACHOU010000001">
    <property type="protein sequence ID" value="MBB6352503.1"/>
    <property type="molecule type" value="Genomic_DNA"/>
</dbReference>
<dbReference type="RefSeq" id="WP_055976884.1">
    <property type="nucleotide sequence ID" value="NZ_BAABEG010000001.1"/>
</dbReference>
<dbReference type="InterPro" id="IPR003691">
    <property type="entry name" value="FluC"/>
</dbReference>
<evidence type="ECO:0000313" key="14">
    <source>
        <dbReference type="Proteomes" id="UP000536262"/>
    </source>
</evidence>
<keyword evidence="9 12" id="KW-0407">Ion channel</keyword>